<accession>A0AAU9XCN0</accession>
<feature type="domain" description="SARAH" evidence="12">
    <location>
        <begin position="394"/>
        <end position="441"/>
    </location>
</feature>
<comment type="caution">
    <text evidence="13">The sequence shown here is derived from an EMBL/GenBank/DDBJ whole genome shotgun (WGS) entry which is preliminary data.</text>
</comment>
<evidence type="ECO:0000256" key="6">
    <source>
        <dbReference type="ARBA" id="ARBA00055254"/>
    </source>
</evidence>
<gene>
    <name evidence="13" type="ORF">PMEA_00020592</name>
</gene>
<keyword evidence="1" id="KW-0488">Methylation</keyword>
<dbReference type="GO" id="GO:0046872">
    <property type="term" value="F:metal ion binding"/>
    <property type="evidence" value="ECO:0007669"/>
    <property type="project" value="UniProtKB-KW"/>
</dbReference>
<evidence type="ECO:0000256" key="5">
    <source>
        <dbReference type="ARBA" id="ARBA00023038"/>
    </source>
</evidence>
<evidence type="ECO:0000259" key="12">
    <source>
        <dbReference type="PROSITE" id="PS50951"/>
    </source>
</evidence>
<dbReference type="CDD" id="cd09401">
    <property type="entry name" value="LIM_TLP_like"/>
    <property type="match status" value="1"/>
</dbReference>
<feature type="domain" description="LIM zinc-binding" evidence="10">
    <location>
        <begin position="91"/>
        <end position="152"/>
    </location>
</feature>
<dbReference type="PANTHER" id="PTHR22738:SF15">
    <property type="entry name" value="LD40758P"/>
    <property type="match status" value="1"/>
</dbReference>
<dbReference type="InterPro" id="IPR000159">
    <property type="entry name" value="RA_dom"/>
</dbReference>
<dbReference type="EMBL" id="CALNXJ010000038">
    <property type="protein sequence ID" value="CAH3143533.1"/>
    <property type="molecule type" value="Genomic_DNA"/>
</dbReference>
<dbReference type="PROSITE" id="PS50023">
    <property type="entry name" value="LIM_DOMAIN_2"/>
    <property type="match status" value="1"/>
</dbReference>
<dbReference type="SUPFAM" id="SSF54236">
    <property type="entry name" value="Ubiquitin-like"/>
    <property type="match status" value="1"/>
</dbReference>
<evidence type="ECO:0000256" key="2">
    <source>
        <dbReference type="ARBA" id="ARBA00022723"/>
    </source>
</evidence>
<keyword evidence="5 8" id="KW-0440">LIM domain</keyword>
<dbReference type="PANTHER" id="PTHR22738">
    <property type="entry name" value="RASSF"/>
    <property type="match status" value="1"/>
</dbReference>
<dbReference type="InterPro" id="IPR011524">
    <property type="entry name" value="SARAH_dom"/>
</dbReference>
<dbReference type="InterPro" id="IPR029071">
    <property type="entry name" value="Ubiquitin-like_domsf"/>
</dbReference>
<dbReference type="PROSITE" id="PS50200">
    <property type="entry name" value="RA"/>
    <property type="match status" value="1"/>
</dbReference>
<evidence type="ECO:0000259" key="10">
    <source>
        <dbReference type="PROSITE" id="PS50023"/>
    </source>
</evidence>
<keyword evidence="2 8" id="KW-0479">Metal-binding</keyword>
<dbReference type="InterPro" id="IPR001781">
    <property type="entry name" value="Znf_LIM"/>
</dbReference>
<dbReference type="SMART" id="SM00314">
    <property type="entry name" value="RA"/>
    <property type="match status" value="1"/>
</dbReference>
<dbReference type="InterPro" id="IPR033614">
    <property type="entry name" value="RASSF1-6"/>
</dbReference>
<dbReference type="PROSITE" id="PS50951">
    <property type="entry name" value="SARAH"/>
    <property type="match status" value="1"/>
</dbReference>
<dbReference type="Gene3D" id="1.20.5.110">
    <property type="match status" value="1"/>
</dbReference>
<keyword evidence="3 8" id="KW-0862">Zinc</keyword>
<evidence type="ECO:0000313" key="13">
    <source>
        <dbReference type="EMBL" id="CAH3143533.1"/>
    </source>
</evidence>
<dbReference type="Pfam" id="PF00412">
    <property type="entry name" value="LIM"/>
    <property type="match status" value="1"/>
</dbReference>
<protein>
    <recommendedName>
        <fullName evidence="7">Cysteine-rich protein 1</fullName>
    </recommendedName>
</protein>
<dbReference type="Pfam" id="PF00788">
    <property type="entry name" value="RA"/>
    <property type="match status" value="1"/>
</dbReference>
<evidence type="ECO:0000256" key="3">
    <source>
        <dbReference type="ARBA" id="ARBA00022833"/>
    </source>
</evidence>
<evidence type="ECO:0000256" key="7">
    <source>
        <dbReference type="ARBA" id="ARBA00072537"/>
    </source>
</evidence>
<sequence>MIELLRTLKNFLHSSSGKMPSVYHEHCGKPGPKSNDYVPPPEARYFKSRSAPNSPLMGERRSATPRDSPRLAREVHRLSEKVSQVKSPRSPRVGRSKSFNSKAEQRNSLGKVWHPGCLRCEECSKRLNPGQHSEHRGIPYCNIPCYSLLFGPGGYGRGGTESYQYLADDKLTPAELDAIRNEIIPKLKEYNTFFESRKALQLTSKELSGRLILEGVLKIYWGLKVPVTLASHNLSYWRRRSQKEQNGYRGSAVNRVKDGIRPRTSSLEKILARRRSINNKNIPDAGDQKTILDFTVQSPEGHTTFIPPYGTSTNLRVTSRTKTREVIKMLMTKFQITDAPQKFNLYAVYDNGSIRQLQKEEFPLYCRLLLGPSEEAAKIFVMEADDTNNISHEVAQYIHFAMPVLQAFLEKYQEEEEREVERVKECYKLYKQKLQERLAEISTAV</sequence>
<dbReference type="SMART" id="SM00132">
    <property type="entry name" value="LIM"/>
    <property type="match status" value="1"/>
</dbReference>
<organism evidence="13 14">
    <name type="scientific">Pocillopora meandrina</name>
    <dbReference type="NCBI Taxonomy" id="46732"/>
    <lineage>
        <taxon>Eukaryota</taxon>
        <taxon>Metazoa</taxon>
        <taxon>Cnidaria</taxon>
        <taxon>Anthozoa</taxon>
        <taxon>Hexacorallia</taxon>
        <taxon>Scleractinia</taxon>
        <taxon>Astrocoeniina</taxon>
        <taxon>Pocilloporidae</taxon>
        <taxon>Pocillopora</taxon>
    </lineage>
</organism>
<dbReference type="Proteomes" id="UP001159428">
    <property type="component" value="Unassembled WGS sequence"/>
</dbReference>
<proteinExistence type="predicted"/>
<evidence type="ECO:0000256" key="8">
    <source>
        <dbReference type="PROSITE-ProRule" id="PRU00125"/>
    </source>
</evidence>
<evidence type="ECO:0000256" key="9">
    <source>
        <dbReference type="SAM" id="MobiDB-lite"/>
    </source>
</evidence>
<dbReference type="Gene3D" id="2.10.110.10">
    <property type="entry name" value="Cysteine Rich Protein"/>
    <property type="match status" value="1"/>
</dbReference>
<dbReference type="CDD" id="cd21886">
    <property type="entry name" value="SARAH_RASSF2-like"/>
    <property type="match status" value="1"/>
</dbReference>
<feature type="domain" description="Ras-associating" evidence="11">
    <location>
        <begin position="302"/>
        <end position="386"/>
    </location>
</feature>
<dbReference type="CDD" id="cd01784">
    <property type="entry name" value="RA_RASSF2_like"/>
    <property type="match status" value="1"/>
</dbReference>
<evidence type="ECO:0000313" key="14">
    <source>
        <dbReference type="Proteomes" id="UP001159428"/>
    </source>
</evidence>
<name>A0AAU9XCN0_9CNID</name>
<reference evidence="13 14" key="1">
    <citation type="submission" date="2022-05" db="EMBL/GenBank/DDBJ databases">
        <authorList>
            <consortium name="Genoscope - CEA"/>
            <person name="William W."/>
        </authorList>
    </citation>
    <scope>NUCLEOTIDE SEQUENCE [LARGE SCALE GENOMIC DNA]</scope>
</reference>
<dbReference type="AlphaFoldDB" id="A0AAU9XCN0"/>
<evidence type="ECO:0000256" key="1">
    <source>
        <dbReference type="ARBA" id="ARBA00022481"/>
    </source>
</evidence>
<evidence type="ECO:0000259" key="11">
    <source>
        <dbReference type="PROSITE" id="PS50200"/>
    </source>
</evidence>
<dbReference type="SUPFAM" id="SSF57716">
    <property type="entry name" value="Glucocorticoid receptor-like (DNA-binding domain)"/>
    <property type="match status" value="1"/>
</dbReference>
<evidence type="ECO:0000256" key="4">
    <source>
        <dbReference type="ARBA" id="ARBA00022990"/>
    </source>
</evidence>
<dbReference type="FunFam" id="2.10.110.10:FF:000054">
    <property type="entry name" value="Cysteine-rich protein 1"/>
    <property type="match status" value="1"/>
</dbReference>
<keyword evidence="4" id="KW-0007">Acetylation</keyword>
<dbReference type="Gene3D" id="3.10.20.90">
    <property type="entry name" value="Phosphatidylinositol 3-kinase Catalytic Subunit, Chain A, domain 1"/>
    <property type="match status" value="1"/>
</dbReference>
<feature type="region of interest" description="Disordered" evidence="9">
    <location>
        <begin position="14"/>
        <end position="105"/>
    </location>
</feature>
<feature type="compositionally biased region" description="Basic and acidic residues" evidence="9">
    <location>
        <begin position="58"/>
        <end position="80"/>
    </location>
</feature>
<dbReference type="GO" id="GO:0007165">
    <property type="term" value="P:signal transduction"/>
    <property type="evidence" value="ECO:0007669"/>
    <property type="project" value="InterPro"/>
</dbReference>
<comment type="function">
    <text evidence="6">Seems to have a role in zinc absorption and may function as an intracellular zinc transport protein.</text>
</comment>
<dbReference type="Pfam" id="PF16517">
    <property type="entry name" value="Nore1-SARAH"/>
    <property type="match status" value="1"/>
</dbReference>
<keyword evidence="14" id="KW-1185">Reference proteome</keyword>